<feature type="compositionally biased region" description="Basic and acidic residues" evidence="5">
    <location>
        <begin position="286"/>
        <end position="295"/>
    </location>
</feature>
<feature type="region of interest" description="Disordered" evidence="5">
    <location>
        <begin position="796"/>
        <end position="818"/>
    </location>
</feature>
<keyword evidence="4" id="KW-0788">Thiol protease</keyword>
<sequence length="1160" mass="128932">MLCYLPMASDCSICVISSPPVLCFTVLLLLFALVFFLVSRPPALCSYLSYISPLSQTSFPHLFRFESSFKQHNRNMDNPTTQQPEVEDVIMKDASLISDESPMAAREGRFDPMHISTPLMEEPQPSRPFTLPPDEQNNFDAWLGPNSFLANPPPLSTLPVHKNPKLPALRPPFRFSPKGKGKFIQPSNSGIAVSRNNEIGVRMPSRSVTGSSYRPNPIANPSFAYKPLKPLSNNQLGVLRPAMTGFSNYGSSTYDRPYRYDKPLAPIFQRANTSRDSSFSSFDSQKSTEDGKADSFDSLTSVSTNQSSLSRKRSIDDEAPKSNSHVANKNDSLGLITKYRRLSADGLGIPSGNIEVPATSLAQPTFPSSPSQRIFTLSTPTKSLTPTKRLSPTSNPMDVEAPVHKVRDSQQSIWEPNGQIPGCWPTPSGAMSRMAESSPYANSDQDIQMGGSRMSDPLLLTSADHSQNSALLHSPFSKEINMRDTEHDSNEPMILVPDAQAPASAWHAYYAAVYASLRNMFQNRIVQTMATVFRGALAYAGSIGQNTLGLFERRGRRLGHRASLTARQSPVRANIRTMPVEQQQRLKANQWRKDRGLLITEGLPFPKLSFDSPHIATSPNAASQPGNGHHSVGEVLEPATKRTTESVTRPTTTPILKKKPLGPMASTSGVRKKSRLGPLSATAKARLLGDRKARGRMERALNEGLRTGNFEKMEQVLEDLETSQDRPSLAGRPVQDDRTIQTEQLATTDAPAGNTERSVLLGKKRSVKSKTVRFREPLVTPSPRESRPTLMTELAPHLRPSPPNFEQFKTTGGTPVERKENAPLSLVTSVEPVDEAAVHEDVETTKSESPVDPWSRPPDFPLGRPMSAVSLFYPKPRPLPPGRTESIYADEFRKMEEQRKLDERPMRIRPDGLAVRPLPPKWQTRLEEAMRYPPNRKIVNTLSGDPLTKKDLETCFTPMRWLNDEVINSYLALIIDYLRRTHGNAGRHDKPRFHAFNSFFFSNLRDKGYDSVRRWATRAKIGGKDLLNVDTVFVPVHNSHHWTLIVVKPSDRTIENFDSLGSLSPRHVAIIKTWLRGELGEKYIDEDWTVLPSVSPQQDNGSDCGVFLLSTAKAVAFHIEPMSYGANDTTLLRKKIVAELMNGGFEGDFDPTDEDGETLL</sequence>
<gene>
    <name evidence="7" type="ORF">BJX63DRAFT_393550</name>
</gene>
<evidence type="ECO:0000256" key="5">
    <source>
        <dbReference type="SAM" id="MobiDB-lite"/>
    </source>
</evidence>
<dbReference type="Proteomes" id="UP001610334">
    <property type="component" value="Unassembled WGS sequence"/>
</dbReference>
<dbReference type="SUPFAM" id="SSF54001">
    <property type="entry name" value="Cysteine proteinases"/>
    <property type="match status" value="1"/>
</dbReference>
<accession>A0ABR4HEI2</accession>
<keyword evidence="2" id="KW-0645">Protease</keyword>
<feature type="compositionally biased region" description="Low complexity" evidence="5">
    <location>
        <begin position="645"/>
        <end position="654"/>
    </location>
</feature>
<evidence type="ECO:0000256" key="2">
    <source>
        <dbReference type="ARBA" id="ARBA00022670"/>
    </source>
</evidence>
<dbReference type="Gene3D" id="3.40.395.10">
    <property type="entry name" value="Adenoviral Proteinase, Chain A"/>
    <property type="match status" value="1"/>
</dbReference>
<name>A0ABR4HEI2_9EURO</name>
<dbReference type="InterPro" id="IPR003653">
    <property type="entry name" value="Peptidase_C48_C"/>
</dbReference>
<feature type="region of interest" description="Disordered" evidence="5">
    <location>
        <begin position="720"/>
        <end position="756"/>
    </location>
</feature>
<evidence type="ECO:0000313" key="7">
    <source>
        <dbReference type="EMBL" id="KAL2813903.1"/>
    </source>
</evidence>
<dbReference type="PANTHER" id="PTHR12606">
    <property type="entry name" value="SENTRIN/SUMO-SPECIFIC PROTEASE"/>
    <property type="match status" value="1"/>
</dbReference>
<keyword evidence="3" id="KW-0378">Hydrolase</keyword>
<feature type="compositionally biased region" description="Low complexity" evidence="5">
    <location>
        <begin position="275"/>
        <end position="284"/>
    </location>
</feature>
<dbReference type="EMBL" id="JBFXLT010000037">
    <property type="protein sequence ID" value="KAL2813903.1"/>
    <property type="molecule type" value="Genomic_DNA"/>
</dbReference>
<feature type="region of interest" description="Disordered" evidence="5">
    <location>
        <begin position="275"/>
        <end position="328"/>
    </location>
</feature>
<feature type="compositionally biased region" description="Polar residues" evidence="5">
    <location>
        <begin position="297"/>
        <end position="309"/>
    </location>
</feature>
<protein>
    <recommendedName>
        <fullName evidence="6">Ubiquitin-like protease family profile domain-containing protein</fullName>
    </recommendedName>
</protein>
<comment type="similarity">
    <text evidence="1">Belongs to the peptidase C48 family.</text>
</comment>
<dbReference type="Pfam" id="PF02902">
    <property type="entry name" value="Peptidase_C48"/>
    <property type="match status" value="1"/>
</dbReference>
<dbReference type="PANTHER" id="PTHR12606:SF141">
    <property type="entry name" value="GH15225P-RELATED"/>
    <property type="match status" value="1"/>
</dbReference>
<proteinExistence type="inferred from homology"/>
<evidence type="ECO:0000256" key="4">
    <source>
        <dbReference type="ARBA" id="ARBA00022807"/>
    </source>
</evidence>
<reference evidence="7 8" key="1">
    <citation type="submission" date="2024-07" db="EMBL/GenBank/DDBJ databases">
        <title>Section-level genome sequencing and comparative genomics of Aspergillus sections Usti and Cavernicolus.</title>
        <authorList>
            <consortium name="Lawrence Berkeley National Laboratory"/>
            <person name="Nybo J.L."/>
            <person name="Vesth T.C."/>
            <person name="Theobald S."/>
            <person name="Frisvad J.C."/>
            <person name="Larsen T.O."/>
            <person name="Kjaerboelling I."/>
            <person name="Rothschild-Mancinelli K."/>
            <person name="Lyhne E.K."/>
            <person name="Kogle M.E."/>
            <person name="Barry K."/>
            <person name="Clum A."/>
            <person name="Na H."/>
            <person name="Ledsgaard L."/>
            <person name="Lin J."/>
            <person name="Lipzen A."/>
            <person name="Kuo A."/>
            <person name="Riley R."/>
            <person name="Mondo S."/>
            <person name="Labutti K."/>
            <person name="Haridas S."/>
            <person name="Pangalinan J."/>
            <person name="Salamov A.A."/>
            <person name="Simmons B.A."/>
            <person name="Magnuson J.K."/>
            <person name="Chen J."/>
            <person name="Drula E."/>
            <person name="Henrissat B."/>
            <person name="Wiebenga A."/>
            <person name="Lubbers R.J."/>
            <person name="Gomes A.C."/>
            <person name="Makela M.R."/>
            <person name="Stajich J."/>
            <person name="Grigoriev I.V."/>
            <person name="Mortensen U.H."/>
            <person name="De Vries R.P."/>
            <person name="Baker S.E."/>
            <person name="Andersen M.R."/>
        </authorList>
    </citation>
    <scope>NUCLEOTIDE SEQUENCE [LARGE SCALE GENOMIC DNA]</scope>
    <source>
        <strain evidence="7 8">CBS 588.65</strain>
    </source>
</reference>
<evidence type="ECO:0000256" key="3">
    <source>
        <dbReference type="ARBA" id="ARBA00022801"/>
    </source>
</evidence>
<feature type="region of interest" description="Disordered" evidence="5">
    <location>
        <begin position="641"/>
        <end position="679"/>
    </location>
</feature>
<keyword evidence="8" id="KW-1185">Reference proteome</keyword>
<dbReference type="InterPro" id="IPR038765">
    <property type="entry name" value="Papain-like_cys_pep_sf"/>
</dbReference>
<organism evidence="7 8">
    <name type="scientific">Aspergillus granulosus</name>
    <dbReference type="NCBI Taxonomy" id="176169"/>
    <lineage>
        <taxon>Eukaryota</taxon>
        <taxon>Fungi</taxon>
        <taxon>Dikarya</taxon>
        <taxon>Ascomycota</taxon>
        <taxon>Pezizomycotina</taxon>
        <taxon>Eurotiomycetes</taxon>
        <taxon>Eurotiomycetidae</taxon>
        <taxon>Eurotiales</taxon>
        <taxon>Aspergillaceae</taxon>
        <taxon>Aspergillus</taxon>
        <taxon>Aspergillus subgen. Nidulantes</taxon>
    </lineage>
</organism>
<evidence type="ECO:0000313" key="8">
    <source>
        <dbReference type="Proteomes" id="UP001610334"/>
    </source>
</evidence>
<feature type="domain" description="Ubiquitin-like protease family profile" evidence="6">
    <location>
        <begin position="945"/>
        <end position="1115"/>
    </location>
</feature>
<evidence type="ECO:0000259" key="6">
    <source>
        <dbReference type="PROSITE" id="PS50600"/>
    </source>
</evidence>
<evidence type="ECO:0000256" key="1">
    <source>
        <dbReference type="ARBA" id="ARBA00005234"/>
    </source>
</evidence>
<comment type="caution">
    <text evidence="7">The sequence shown here is derived from an EMBL/GenBank/DDBJ whole genome shotgun (WGS) entry which is preliminary data.</text>
</comment>
<dbReference type="PROSITE" id="PS50600">
    <property type="entry name" value="ULP_PROTEASE"/>
    <property type="match status" value="1"/>
</dbReference>